<keyword evidence="3" id="KW-0812">Transmembrane</keyword>
<keyword evidence="5" id="KW-1185">Reference proteome</keyword>
<feature type="compositionally biased region" description="Low complexity" evidence="2">
    <location>
        <begin position="320"/>
        <end position="329"/>
    </location>
</feature>
<feature type="region of interest" description="Disordered" evidence="2">
    <location>
        <begin position="306"/>
        <end position="337"/>
    </location>
</feature>
<dbReference type="PANTHER" id="PTHR32309:SF13">
    <property type="entry name" value="FERRIC ENTEROBACTIN TRANSPORT PROTEIN FEPE"/>
    <property type="match status" value="1"/>
</dbReference>
<dbReference type="InterPro" id="IPR014345">
    <property type="entry name" value="XrtA_polysacc_chain"/>
</dbReference>
<gene>
    <name evidence="4" type="ORF">GCM10011394_17970</name>
</gene>
<keyword evidence="3" id="KW-0472">Membrane</keyword>
<protein>
    <submittedName>
        <fullName evidence="4">Chain-length determining protein</fullName>
    </submittedName>
</protein>
<sequence>MQPSTLPVPQRPTSLGPATTQILPIEYARLLFKEGRRRIVMLSLIFTAIAALTFLTGVFVVARSYEVSVTILAQDSDIITPLLEGRAVPTGVTDRAGMARQIVYSRKVLSEIIGVGGWDGGGNLSPLQEDRLMEEIQGRTLVASPRPDIVQISYRDTDPQRAYEVTDAMGSLFIEETLATKERESRQAYEFIDAQVQMYQRKLVEAENNLHEYRVRNEDAQPGSAVDANSRISALRTQVEQTRMAVLEQESREASITAQLSGESAVTTVQTREMLHRTRLIELQAELDRLLLTFTDRHPDVVRTRHQMEDAQRQLDQEQSRVASRSSSTRSDDSQLNPLYQELRSQLSQAQRDVAATRSRMVAAESLLSDELARSRRIAAQEGALAGLNREYDVNQEIYQDMLRRRENARVSMGLDQENRGLTLRVQDPPTIPLRPTGLRFMHIAAAGMLLAVAMPLGLLWLLVRFDPRVRSPQLIESKSRYPLLATIPAYPSPRERRRQYFDIGIGSVLVTGVLLLYLLTYIHKMSQG</sequence>
<keyword evidence="1" id="KW-0175">Coiled coil</keyword>
<reference evidence="5" key="1">
    <citation type="journal article" date="2019" name="Int. J. Syst. Evol. Microbiol.">
        <title>The Global Catalogue of Microorganisms (GCM) 10K type strain sequencing project: providing services to taxonomists for standard genome sequencing and annotation.</title>
        <authorList>
            <consortium name="The Broad Institute Genomics Platform"/>
            <consortium name="The Broad Institute Genome Sequencing Center for Infectious Disease"/>
            <person name="Wu L."/>
            <person name="Ma J."/>
        </authorList>
    </citation>
    <scope>NUCLEOTIDE SEQUENCE [LARGE SCALE GENOMIC DNA]</scope>
    <source>
        <strain evidence="5">CGMCC 1.8985</strain>
    </source>
</reference>
<dbReference type="PANTHER" id="PTHR32309">
    <property type="entry name" value="TYROSINE-PROTEIN KINASE"/>
    <property type="match status" value="1"/>
</dbReference>
<name>A0ABQ2EEB1_9GAMM</name>
<dbReference type="RefSeq" id="WP_132984664.1">
    <property type="nucleotide sequence ID" value="NZ_BMME01000001.1"/>
</dbReference>
<comment type="caution">
    <text evidence="4">The sequence shown here is derived from an EMBL/GenBank/DDBJ whole genome shotgun (WGS) entry which is preliminary data.</text>
</comment>
<proteinExistence type="predicted"/>
<evidence type="ECO:0000313" key="4">
    <source>
        <dbReference type="EMBL" id="GGK08915.1"/>
    </source>
</evidence>
<feature type="compositionally biased region" description="Basic and acidic residues" evidence="2">
    <location>
        <begin position="306"/>
        <end position="319"/>
    </location>
</feature>
<dbReference type="Proteomes" id="UP000599009">
    <property type="component" value="Unassembled WGS sequence"/>
</dbReference>
<organism evidence="4 5">
    <name type="scientific">Luteimonas terricola</name>
    <dbReference type="NCBI Taxonomy" id="645597"/>
    <lineage>
        <taxon>Bacteria</taxon>
        <taxon>Pseudomonadati</taxon>
        <taxon>Pseudomonadota</taxon>
        <taxon>Gammaproteobacteria</taxon>
        <taxon>Lysobacterales</taxon>
        <taxon>Lysobacteraceae</taxon>
        <taxon>Luteimonas</taxon>
    </lineage>
</organism>
<feature type="transmembrane region" description="Helical" evidence="3">
    <location>
        <begin position="39"/>
        <end position="62"/>
    </location>
</feature>
<evidence type="ECO:0000256" key="3">
    <source>
        <dbReference type="SAM" id="Phobius"/>
    </source>
</evidence>
<accession>A0ABQ2EEB1</accession>
<evidence type="ECO:0000256" key="1">
    <source>
        <dbReference type="SAM" id="Coils"/>
    </source>
</evidence>
<feature type="coiled-coil region" evidence="1">
    <location>
        <begin position="189"/>
        <end position="216"/>
    </location>
</feature>
<feature type="transmembrane region" description="Helical" evidence="3">
    <location>
        <begin position="441"/>
        <end position="464"/>
    </location>
</feature>
<evidence type="ECO:0000256" key="2">
    <source>
        <dbReference type="SAM" id="MobiDB-lite"/>
    </source>
</evidence>
<dbReference type="NCBIfam" id="TIGR03007">
    <property type="entry name" value="pepcterm_ChnLen"/>
    <property type="match status" value="1"/>
</dbReference>
<evidence type="ECO:0000313" key="5">
    <source>
        <dbReference type="Proteomes" id="UP000599009"/>
    </source>
</evidence>
<dbReference type="EMBL" id="BMME01000001">
    <property type="protein sequence ID" value="GGK08915.1"/>
    <property type="molecule type" value="Genomic_DNA"/>
</dbReference>
<keyword evidence="3" id="KW-1133">Transmembrane helix</keyword>
<feature type="transmembrane region" description="Helical" evidence="3">
    <location>
        <begin position="501"/>
        <end position="523"/>
    </location>
</feature>
<dbReference type="InterPro" id="IPR050445">
    <property type="entry name" value="Bact_polysacc_biosynth/exp"/>
</dbReference>